<sequence>MFGHPKSIDVTVHTRRGPICPVAFGCPFGPWRPAAGNRFGFESTAQRDSRWHHQCRQDQPAIRGVGVSDHHQRPDGFAVYTGNLFAPHEC</sequence>
<dbReference type="KEGG" id="rha:RHA1_ro07026"/>
<dbReference type="GO" id="GO:0016787">
    <property type="term" value="F:hydrolase activity"/>
    <property type="evidence" value="ECO:0007669"/>
    <property type="project" value="UniProtKB-KW"/>
</dbReference>
<name>Q0S0Z4_RHOJR</name>
<dbReference type="HOGENOM" id="CLU_2438802_0_0_11"/>
<accession>Q0S0Z4</accession>
<proteinExistence type="predicted"/>
<organism evidence="1 2">
    <name type="scientific">Rhodococcus jostii (strain RHA1)</name>
    <dbReference type="NCBI Taxonomy" id="101510"/>
    <lineage>
        <taxon>Bacteria</taxon>
        <taxon>Bacillati</taxon>
        <taxon>Actinomycetota</taxon>
        <taxon>Actinomycetes</taxon>
        <taxon>Mycobacteriales</taxon>
        <taxon>Nocardiaceae</taxon>
        <taxon>Rhodococcus</taxon>
    </lineage>
</organism>
<evidence type="ECO:0000313" key="2">
    <source>
        <dbReference type="Proteomes" id="UP000008710"/>
    </source>
</evidence>
<evidence type="ECO:0000313" key="1">
    <source>
        <dbReference type="EMBL" id="ABG98792.1"/>
    </source>
</evidence>
<reference evidence="2" key="1">
    <citation type="journal article" date="2006" name="Proc. Natl. Acad. Sci. U.S.A.">
        <title>The complete genome of Rhodococcus sp. RHA1 provides insights into a catabolic powerhouse.</title>
        <authorList>
            <person name="McLeod M.P."/>
            <person name="Warren R.L."/>
            <person name="Hsiao W.W.L."/>
            <person name="Araki N."/>
            <person name="Myhre M."/>
            <person name="Fernandes C."/>
            <person name="Miyazawa D."/>
            <person name="Wong W."/>
            <person name="Lillquist A.L."/>
            <person name="Wang D."/>
            <person name="Dosanjh M."/>
            <person name="Hara H."/>
            <person name="Petrescu A."/>
            <person name="Morin R.D."/>
            <person name="Yang G."/>
            <person name="Stott J.M."/>
            <person name="Schein J.E."/>
            <person name="Shin H."/>
            <person name="Smailus D."/>
            <person name="Siddiqui A.S."/>
            <person name="Marra M.A."/>
            <person name="Jones S.J.M."/>
            <person name="Holt R."/>
            <person name="Brinkman F.S.L."/>
            <person name="Miyauchi K."/>
            <person name="Fukuda M."/>
            <person name="Davies J.E."/>
            <person name="Mohn W.W."/>
            <person name="Eltis L.D."/>
        </authorList>
    </citation>
    <scope>NUCLEOTIDE SEQUENCE [LARGE SCALE GENOMIC DNA]</scope>
    <source>
        <strain evidence="2">RHA1</strain>
    </source>
</reference>
<keyword evidence="1" id="KW-0378">Hydrolase</keyword>
<protein>
    <submittedName>
        <fullName evidence="1">Probable hydrolase</fullName>
    </submittedName>
</protein>
<dbReference type="EMBL" id="CP000431">
    <property type="protein sequence ID" value="ABG98792.1"/>
    <property type="molecule type" value="Genomic_DNA"/>
</dbReference>
<dbReference type="Proteomes" id="UP000008710">
    <property type="component" value="Chromosome"/>
</dbReference>
<dbReference type="AlphaFoldDB" id="Q0S0Z4"/>
<gene>
    <name evidence="1" type="ordered locus">RHA1_ro07026</name>
</gene>